<dbReference type="InterPro" id="IPR041628">
    <property type="entry name" value="ChlI/MoxR_AAA_lid"/>
</dbReference>
<reference evidence="3" key="1">
    <citation type="journal article" date="2020" name="mSystems">
        <title>Genome- and Community-Level Interaction Insights into Carbon Utilization and Element Cycling Functions of Hydrothermarchaeota in Hydrothermal Sediment.</title>
        <authorList>
            <person name="Zhou Z."/>
            <person name="Liu Y."/>
            <person name="Xu W."/>
            <person name="Pan J."/>
            <person name="Luo Z.H."/>
            <person name="Li M."/>
        </authorList>
    </citation>
    <scope>NUCLEOTIDE SEQUENCE [LARGE SCALE GENOMIC DNA]</scope>
    <source>
        <strain evidence="3">SpSt-464</strain>
    </source>
</reference>
<feature type="domain" description="ATPase AAA-3" evidence="1">
    <location>
        <begin position="41"/>
        <end position="173"/>
    </location>
</feature>
<dbReference type="GO" id="GO:0005524">
    <property type="term" value="F:ATP binding"/>
    <property type="evidence" value="ECO:0007669"/>
    <property type="project" value="InterPro"/>
</dbReference>
<dbReference type="InterPro" id="IPR011703">
    <property type="entry name" value="ATPase_AAA-3"/>
</dbReference>
<name>A0A7C3NB19_UNCW3</name>
<dbReference type="PIRSF" id="PIRSF002849">
    <property type="entry name" value="AAA_ATPase_chaperone_MoxR_prd"/>
    <property type="match status" value="1"/>
</dbReference>
<evidence type="ECO:0000313" key="3">
    <source>
        <dbReference type="EMBL" id="HFK24461.1"/>
    </source>
</evidence>
<gene>
    <name evidence="3" type="ORF">ENS15_07440</name>
</gene>
<dbReference type="Gene3D" id="3.40.50.300">
    <property type="entry name" value="P-loop containing nucleotide triphosphate hydrolases"/>
    <property type="match status" value="1"/>
</dbReference>
<proteinExistence type="predicted"/>
<dbReference type="PANTHER" id="PTHR42759:SF1">
    <property type="entry name" value="MAGNESIUM-CHELATASE SUBUNIT CHLD"/>
    <property type="match status" value="1"/>
</dbReference>
<organism evidence="3">
    <name type="scientific">candidate division WOR-3 bacterium</name>
    <dbReference type="NCBI Taxonomy" id="2052148"/>
    <lineage>
        <taxon>Bacteria</taxon>
        <taxon>Bacteria division WOR-3</taxon>
    </lineage>
</organism>
<dbReference type="EMBL" id="DSTT01000006">
    <property type="protein sequence ID" value="HFK24461.1"/>
    <property type="molecule type" value="Genomic_DNA"/>
</dbReference>
<accession>A0A7C3NB19</accession>
<dbReference type="GO" id="GO:0016887">
    <property type="term" value="F:ATP hydrolysis activity"/>
    <property type="evidence" value="ECO:0007669"/>
    <property type="project" value="InterPro"/>
</dbReference>
<dbReference type="InterPro" id="IPR050764">
    <property type="entry name" value="CbbQ/NirQ/NorQ/GpvN"/>
</dbReference>
<dbReference type="Pfam" id="PF07726">
    <property type="entry name" value="AAA_3"/>
    <property type="match status" value="1"/>
</dbReference>
<dbReference type="InterPro" id="IPR027417">
    <property type="entry name" value="P-loop_NTPase"/>
</dbReference>
<dbReference type="PANTHER" id="PTHR42759">
    <property type="entry name" value="MOXR FAMILY PROTEIN"/>
    <property type="match status" value="1"/>
</dbReference>
<evidence type="ECO:0000259" key="2">
    <source>
        <dbReference type="Pfam" id="PF17863"/>
    </source>
</evidence>
<dbReference type="Gene3D" id="1.10.8.80">
    <property type="entry name" value="Magnesium chelatase subunit I, C-Terminal domain"/>
    <property type="match status" value="1"/>
</dbReference>
<sequence length="322" mass="36501">MNEIIDVSKLYKKIEDNVKKVVVGQDEIIKMVFLTLICDSHSIIVGVPGLAKTLIIKLIAKTIDCKYSRIQFTPDLMPSDITGTTVLRKDGNETLYKFIKGPIFANIILADEINRTPPKTQAALLQSMEERVVTNEGLDYKLEKPFNVFATQNPIEQEGTYPLPEAELDRFMFMIEINYPDKRSEIEILKERIVNENFNVEEGIVKKDEILKIQEYVKTLPVGSNIVETVLKILRNSRPETSEVDKVSEYVKWGASPRAGIFIIAAAKGYALLDGRLTPDISDVVKVSSYVLKHRLILSFKGEMENVKKEDIIESIIKKSCF</sequence>
<dbReference type="AlphaFoldDB" id="A0A7C3NB19"/>
<comment type="caution">
    <text evidence="3">The sequence shown here is derived from an EMBL/GenBank/DDBJ whole genome shotgun (WGS) entry which is preliminary data.</text>
</comment>
<evidence type="ECO:0000259" key="1">
    <source>
        <dbReference type="Pfam" id="PF07726"/>
    </source>
</evidence>
<protein>
    <submittedName>
        <fullName evidence="3">MoxR family ATPase</fullName>
    </submittedName>
</protein>
<feature type="domain" description="ChlI/MoxR AAA lid" evidence="2">
    <location>
        <begin position="247"/>
        <end position="316"/>
    </location>
</feature>
<dbReference type="Pfam" id="PF17863">
    <property type="entry name" value="AAA_lid_2"/>
    <property type="match status" value="1"/>
</dbReference>
<dbReference type="SUPFAM" id="SSF52540">
    <property type="entry name" value="P-loop containing nucleoside triphosphate hydrolases"/>
    <property type="match status" value="1"/>
</dbReference>